<evidence type="ECO:0000313" key="2">
    <source>
        <dbReference type="EMBL" id="KIM68000.1"/>
    </source>
</evidence>
<protein>
    <submittedName>
        <fullName evidence="2">Uncharacterized protein</fullName>
    </submittedName>
</protein>
<dbReference type="HOGENOM" id="CLU_831988_0_0_1"/>
<name>A0A0C3E5B9_9AGAM</name>
<gene>
    <name evidence="2" type="ORF">SCLCIDRAFT_997178</name>
</gene>
<dbReference type="Proteomes" id="UP000053989">
    <property type="component" value="Unassembled WGS sequence"/>
</dbReference>
<dbReference type="InParanoid" id="A0A0C3E5B9"/>
<organism evidence="2 3">
    <name type="scientific">Scleroderma citrinum Foug A</name>
    <dbReference type="NCBI Taxonomy" id="1036808"/>
    <lineage>
        <taxon>Eukaryota</taxon>
        <taxon>Fungi</taxon>
        <taxon>Dikarya</taxon>
        <taxon>Basidiomycota</taxon>
        <taxon>Agaricomycotina</taxon>
        <taxon>Agaricomycetes</taxon>
        <taxon>Agaricomycetidae</taxon>
        <taxon>Boletales</taxon>
        <taxon>Sclerodermatineae</taxon>
        <taxon>Sclerodermataceae</taxon>
        <taxon>Scleroderma</taxon>
    </lineage>
</organism>
<dbReference type="AlphaFoldDB" id="A0A0C3E5B9"/>
<dbReference type="EMBL" id="KN822010">
    <property type="protein sequence ID" value="KIM68000.1"/>
    <property type="molecule type" value="Genomic_DNA"/>
</dbReference>
<sequence length="334" mass="37351">MIYMQDLDGQSNPPPIQQPTKKQSGWVFVVGDVLSNDRRRRGRTPAMVVVLVSVLFLQHAGSPYSAAGSGSLSTAPHRPQCVAMSKVSGFAFQRPTDIRLTFVDVILILPCRRLRPTTRYRCSSGWMGGHRQPAALHPLASSRCRRPSVHLVHHERRPLSRRTPIVAIVFDPITCALDCSKDDASTCGLRHRPFSIDWRARAAQFRVYLPPSSHAPLLGHALALRIADNTVPAPSPTRHSKSRTHGPPTWMLCVYARHSSARQHSPIIHSPLATLRTGYTYRYCTARHTALCGAKPRHSELDDQVLTVVCRQHQFFGYNESRNKLPFVPQSIES</sequence>
<reference evidence="2 3" key="1">
    <citation type="submission" date="2014-04" db="EMBL/GenBank/DDBJ databases">
        <authorList>
            <consortium name="DOE Joint Genome Institute"/>
            <person name="Kuo A."/>
            <person name="Kohler A."/>
            <person name="Nagy L.G."/>
            <person name="Floudas D."/>
            <person name="Copeland A."/>
            <person name="Barry K.W."/>
            <person name="Cichocki N."/>
            <person name="Veneault-Fourrey C."/>
            <person name="LaButti K."/>
            <person name="Lindquist E.A."/>
            <person name="Lipzen A."/>
            <person name="Lundell T."/>
            <person name="Morin E."/>
            <person name="Murat C."/>
            <person name="Sun H."/>
            <person name="Tunlid A."/>
            <person name="Henrissat B."/>
            <person name="Grigoriev I.V."/>
            <person name="Hibbett D.S."/>
            <person name="Martin F."/>
            <person name="Nordberg H.P."/>
            <person name="Cantor M.N."/>
            <person name="Hua S.X."/>
        </authorList>
    </citation>
    <scope>NUCLEOTIDE SEQUENCE [LARGE SCALE GENOMIC DNA]</scope>
    <source>
        <strain evidence="2 3">Foug A</strain>
    </source>
</reference>
<feature type="region of interest" description="Disordered" evidence="1">
    <location>
        <begin position="1"/>
        <end position="22"/>
    </location>
</feature>
<accession>A0A0C3E5B9</accession>
<proteinExistence type="predicted"/>
<keyword evidence="3" id="KW-1185">Reference proteome</keyword>
<reference evidence="3" key="2">
    <citation type="submission" date="2015-01" db="EMBL/GenBank/DDBJ databases">
        <title>Evolutionary Origins and Diversification of the Mycorrhizal Mutualists.</title>
        <authorList>
            <consortium name="DOE Joint Genome Institute"/>
            <consortium name="Mycorrhizal Genomics Consortium"/>
            <person name="Kohler A."/>
            <person name="Kuo A."/>
            <person name="Nagy L.G."/>
            <person name="Floudas D."/>
            <person name="Copeland A."/>
            <person name="Barry K.W."/>
            <person name="Cichocki N."/>
            <person name="Veneault-Fourrey C."/>
            <person name="LaButti K."/>
            <person name="Lindquist E.A."/>
            <person name="Lipzen A."/>
            <person name="Lundell T."/>
            <person name="Morin E."/>
            <person name="Murat C."/>
            <person name="Riley R."/>
            <person name="Ohm R."/>
            <person name="Sun H."/>
            <person name="Tunlid A."/>
            <person name="Henrissat B."/>
            <person name="Grigoriev I.V."/>
            <person name="Hibbett D.S."/>
            <person name="Martin F."/>
        </authorList>
    </citation>
    <scope>NUCLEOTIDE SEQUENCE [LARGE SCALE GENOMIC DNA]</scope>
    <source>
        <strain evidence="3">Foug A</strain>
    </source>
</reference>
<evidence type="ECO:0000256" key="1">
    <source>
        <dbReference type="SAM" id="MobiDB-lite"/>
    </source>
</evidence>
<evidence type="ECO:0000313" key="3">
    <source>
        <dbReference type="Proteomes" id="UP000053989"/>
    </source>
</evidence>